<accession>A0A8H3W1P2</accession>
<comment type="caution">
    <text evidence="2">The sequence shown here is derived from an EMBL/GenBank/DDBJ whole genome shotgun (WGS) entry which is preliminary data.</text>
</comment>
<evidence type="ECO:0000313" key="2">
    <source>
        <dbReference type="EMBL" id="KAF0317870.1"/>
    </source>
</evidence>
<dbReference type="EMBL" id="WOWK01000121">
    <property type="protein sequence ID" value="KAF0317870.1"/>
    <property type="molecule type" value="Genomic_DNA"/>
</dbReference>
<evidence type="ECO:0000313" key="3">
    <source>
        <dbReference type="Proteomes" id="UP000434172"/>
    </source>
</evidence>
<feature type="region of interest" description="Disordered" evidence="1">
    <location>
        <begin position="63"/>
        <end position="116"/>
    </location>
</feature>
<dbReference type="AlphaFoldDB" id="A0A8H3W1P2"/>
<sequence>MSPPTRRARREGRLPPQRVETVLAGWLAGWGHSMDHGRGRQGCLPSLATVSIPQLRPLARPSAITSSQCVTPTTRTNTTRKSTCQAPEGAKKGTKAARKRRHEQRHFQDQPCGPLP</sequence>
<gene>
    <name evidence="2" type="ORF">GQ607_014894</name>
</gene>
<organism evidence="2 3">
    <name type="scientific">Colletotrichum asianum</name>
    <dbReference type="NCBI Taxonomy" id="702518"/>
    <lineage>
        <taxon>Eukaryota</taxon>
        <taxon>Fungi</taxon>
        <taxon>Dikarya</taxon>
        <taxon>Ascomycota</taxon>
        <taxon>Pezizomycotina</taxon>
        <taxon>Sordariomycetes</taxon>
        <taxon>Hypocreomycetidae</taxon>
        <taxon>Glomerellales</taxon>
        <taxon>Glomerellaceae</taxon>
        <taxon>Colletotrichum</taxon>
        <taxon>Colletotrichum gloeosporioides species complex</taxon>
    </lineage>
</organism>
<proteinExistence type="predicted"/>
<keyword evidence="3" id="KW-1185">Reference proteome</keyword>
<feature type="compositionally biased region" description="Low complexity" evidence="1">
    <location>
        <begin position="71"/>
        <end position="83"/>
    </location>
</feature>
<name>A0A8H3W1P2_9PEZI</name>
<feature type="compositionally biased region" description="Basic residues" evidence="1">
    <location>
        <begin position="92"/>
        <end position="104"/>
    </location>
</feature>
<dbReference type="Proteomes" id="UP000434172">
    <property type="component" value="Unassembled WGS sequence"/>
</dbReference>
<protein>
    <submittedName>
        <fullName evidence="2">Uncharacterized protein</fullName>
    </submittedName>
</protein>
<reference evidence="2 3" key="1">
    <citation type="submission" date="2019-12" db="EMBL/GenBank/DDBJ databases">
        <title>A genome sequence resource for the geographically widespread anthracnose pathogen Colletotrichum asianum.</title>
        <authorList>
            <person name="Meng Y."/>
        </authorList>
    </citation>
    <scope>NUCLEOTIDE SEQUENCE [LARGE SCALE GENOMIC DNA]</scope>
    <source>
        <strain evidence="2 3">ICMP 18580</strain>
    </source>
</reference>
<evidence type="ECO:0000256" key="1">
    <source>
        <dbReference type="SAM" id="MobiDB-lite"/>
    </source>
</evidence>